<name>A0A3N4KD93_9PEZI</name>
<keyword evidence="4" id="KW-1185">Reference proteome</keyword>
<accession>A0A3N4KD93</accession>
<gene>
    <name evidence="3" type="ORF">P167DRAFT_539261</name>
</gene>
<dbReference type="AlphaFoldDB" id="A0A3N4KD93"/>
<evidence type="ECO:0000313" key="4">
    <source>
        <dbReference type="Proteomes" id="UP000277580"/>
    </source>
</evidence>
<dbReference type="Pfam" id="PF24883">
    <property type="entry name" value="NPHP3_N"/>
    <property type="match status" value="1"/>
</dbReference>
<feature type="domain" description="Nephrocystin 3-like N-terminal" evidence="2">
    <location>
        <begin position="2"/>
        <end position="129"/>
    </location>
</feature>
<dbReference type="Proteomes" id="UP000277580">
    <property type="component" value="Unassembled WGS sequence"/>
</dbReference>
<dbReference type="EMBL" id="ML119163">
    <property type="protein sequence ID" value="RPB08457.1"/>
    <property type="molecule type" value="Genomic_DNA"/>
</dbReference>
<sequence length="196" mass="22756">MSSLIIDKIKDHAPQGSVGVAYIYFNYKDQAQQKTTQVFTSLIKQFCDQLPKLPIEVSDLYDKLNSDKRRPTTMQLFTLLLTVVESFDHAYVIFDALDECDAVLQRKELIPLIRRMSHSGSFKLFISSRVELSLGHRDIFDAFQDGRKITILAHDEDIDLYIEEKINENPRFRNLVEKGHCREVIVSILKTYSQRL</sequence>
<dbReference type="InterPro" id="IPR056884">
    <property type="entry name" value="NPHP3-like_N"/>
</dbReference>
<dbReference type="InParanoid" id="A0A3N4KD93"/>
<dbReference type="PANTHER" id="PTHR10039">
    <property type="entry name" value="AMELOGENIN"/>
    <property type="match status" value="1"/>
</dbReference>
<proteinExistence type="predicted"/>
<dbReference type="Gene3D" id="3.40.50.300">
    <property type="entry name" value="P-loop containing nucleotide triphosphate hydrolases"/>
    <property type="match status" value="1"/>
</dbReference>
<dbReference type="OrthoDB" id="448455at2759"/>
<protein>
    <recommendedName>
        <fullName evidence="2">Nephrocystin 3-like N-terminal domain-containing protein</fullName>
    </recommendedName>
</protein>
<dbReference type="InterPro" id="IPR027417">
    <property type="entry name" value="P-loop_NTPase"/>
</dbReference>
<evidence type="ECO:0000313" key="3">
    <source>
        <dbReference type="EMBL" id="RPB08457.1"/>
    </source>
</evidence>
<reference evidence="3 4" key="1">
    <citation type="journal article" date="2018" name="Nat. Ecol. Evol.">
        <title>Pezizomycetes genomes reveal the molecular basis of ectomycorrhizal truffle lifestyle.</title>
        <authorList>
            <person name="Murat C."/>
            <person name="Payen T."/>
            <person name="Noel B."/>
            <person name="Kuo A."/>
            <person name="Morin E."/>
            <person name="Chen J."/>
            <person name="Kohler A."/>
            <person name="Krizsan K."/>
            <person name="Balestrini R."/>
            <person name="Da Silva C."/>
            <person name="Montanini B."/>
            <person name="Hainaut M."/>
            <person name="Levati E."/>
            <person name="Barry K.W."/>
            <person name="Belfiori B."/>
            <person name="Cichocki N."/>
            <person name="Clum A."/>
            <person name="Dockter R.B."/>
            <person name="Fauchery L."/>
            <person name="Guy J."/>
            <person name="Iotti M."/>
            <person name="Le Tacon F."/>
            <person name="Lindquist E.A."/>
            <person name="Lipzen A."/>
            <person name="Malagnac F."/>
            <person name="Mello A."/>
            <person name="Molinier V."/>
            <person name="Miyauchi S."/>
            <person name="Poulain J."/>
            <person name="Riccioni C."/>
            <person name="Rubini A."/>
            <person name="Sitrit Y."/>
            <person name="Splivallo R."/>
            <person name="Traeger S."/>
            <person name="Wang M."/>
            <person name="Zifcakova L."/>
            <person name="Wipf D."/>
            <person name="Zambonelli A."/>
            <person name="Paolocci F."/>
            <person name="Nowrousian M."/>
            <person name="Ottonello S."/>
            <person name="Baldrian P."/>
            <person name="Spatafora J.W."/>
            <person name="Henrissat B."/>
            <person name="Nagy L.G."/>
            <person name="Aury J.M."/>
            <person name="Wincker P."/>
            <person name="Grigoriev I.V."/>
            <person name="Bonfante P."/>
            <person name="Martin F.M."/>
        </authorList>
    </citation>
    <scope>NUCLEOTIDE SEQUENCE [LARGE SCALE GENOMIC DNA]</scope>
    <source>
        <strain evidence="3 4">CCBAS932</strain>
    </source>
</reference>
<evidence type="ECO:0000259" key="2">
    <source>
        <dbReference type="Pfam" id="PF24883"/>
    </source>
</evidence>
<organism evidence="3 4">
    <name type="scientific">Morchella conica CCBAS932</name>
    <dbReference type="NCBI Taxonomy" id="1392247"/>
    <lineage>
        <taxon>Eukaryota</taxon>
        <taxon>Fungi</taxon>
        <taxon>Dikarya</taxon>
        <taxon>Ascomycota</taxon>
        <taxon>Pezizomycotina</taxon>
        <taxon>Pezizomycetes</taxon>
        <taxon>Pezizales</taxon>
        <taxon>Morchellaceae</taxon>
        <taxon>Morchella</taxon>
    </lineage>
</organism>
<keyword evidence="1" id="KW-0677">Repeat</keyword>
<evidence type="ECO:0000256" key="1">
    <source>
        <dbReference type="ARBA" id="ARBA00022737"/>
    </source>
</evidence>
<dbReference type="PANTHER" id="PTHR10039:SF16">
    <property type="entry name" value="GPI INOSITOL-DEACYLASE"/>
    <property type="match status" value="1"/>
</dbReference>